<feature type="non-terminal residue" evidence="2">
    <location>
        <position position="1"/>
    </location>
</feature>
<proteinExistence type="predicted"/>
<dbReference type="SUPFAM" id="SSF101148">
    <property type="entry name" value="Plant invertase/pectin methylesterase inhibitor"/>
    <property type="match status" value="1"/>
</dbReference>
<reference evidence="2 3" key="1">
    <citation type="journal article" date="2019" name="Sci. Rep.">
        <title>A high-quality genome of Eragrostis curvula grass provides insights into Poaceae evolution and supports new strategies to enhance forage quality.</title>
        <authorList>
            <person name="Carballo J."/>
            <person name="Santos B.A.C.M."/>
            <person name="Zappacosta D."/>
            <person name="Garbus I."/>
            <person name="Selva J.P."/>
            <person name="Gallo C.A."/>
            <person name="Diaz A."/>
            <person name="Albertini E."/>
            <person name="Caccamo M."/>
            <person name="Echenique V."/>
        </authorList>
    </citation>
    <scope>NUCLEOTIDE SEQUENCE [LARGE SCALE GENOMIC DNA]</scope>
    <source>
        <strain evidence="3">cv. Victoria</strain>
        <tissue evidence="2">Leaf</tissue>
    </source>
</reference>
<dbReference type="InterPro" id="IPR035513">
    <property type="entry name" value="Invertase/methylesterase_inhib"/>
</dbReference>
<feature type="chain" id="PRO_5023938013" description="Pectinesterase inhibitor domain-containing protein" evidence="1">
    <location>
        <begin position="24"/>
        <end position="182"/>
    </location>
</feature>
<dbReference type="EMBL" id="RWGY01000005">
    <property type="protein sequence ID" value="TVU43394.1"/>
    <property type="molecule type" value="Genomic_DNA"/>
</dbReference>
<dbReference type="Proteomes" id="UP000324897">
    <property type="component" value="Unassembled WGS sequence"/>
</dbReference>
<keyword evidence="1" id="KW-0732">Signal</keyword>
<evidence type="ECO:0000256" key="1">
    <source>
        <dbReference type="SAM" id="SignalP"/>
    </source>
</evidence>
<evidence type="ECO:0000313" key="3">
    <source>
        <dbReference type="Proteomes" id="UP000324897"/>
    </source>
</evidence>
<dbReference type="Gene3D" id="1.20.140.40">
    <property type="entry name" value="Invertase/pectin methylesterase inhibitor family protein"/>
    <property type="match status" value="1"/>
</dbReference>
<dbReference type="AlphaFoldDB" id="A0A5J9W7H7"/>
<dbReference type="PANTHER" id="PTHR34838">
    <property type="entry name" value="OS08G0142100 PROTEIN-RELATED"/>
    <property type="match status" value="1"/>
</dbReference>
<organism evidence="2 3">
    <name type="scientific">Eragrostis curvula</name>
    <name type="common">weeping love grass</name>
    <dbReference type="NCBI Taxonomy" id="38414"/>
    <lineage>
        <taxon>Eukaryota</taxon>
        <taxon>Viridiplantae</taxon>
        <taxon>Streptophyta</taxon>
        <taxon>Embryophyta</taxon>
        <taxon>Tracheophyta</taxon>
        <taxon>Spermatophyta</taxon>
        <taxon>Magnoliopsida</taxon>
        <taxon>Liliopsida</taxon>
        <taxon>Poales</taxon>
        <taxon>Poaceae</taxon>
        <taxon>PACMAD clade</taxon>
        <taxon>Chloridoideae</taxon>
        <taxon>Eragrostideae</taxon>
        <taxon>Eragrostidinae</taxon>
        <taxon>Eragrostis</taxon>
    </lineage>
</organism>
<evidence type="ECO:0008006" key="4">
    <source>
        <dbReference type="Google" id="ProtNLM"/>
    </source>
</evidence>
<comment type="caution">
    <text evidence="2">The sequence shown here is derived from an EMBL/GenBank/DDBJ whole genome shotgun (WGS) entry which is preliminary data.</text>
</comment>
<dbReference type="Gramene" id="TVU43394">
    <property type="protein sequence ID" value="TVU43394"/>
    <property type="gene ID" value="EJB05_09861"/>
</dbReference>
<dbReference type="OrthoDB" id="610439at2759"/>
<sequence length="182" mass="19436">MEGAEVTVVLAVLVSLAALFVTGDTCDGVPTMTWNETCLRACSTPARYNLCGETLQHEAERAEVTVYALAAARRAARAYDDTVDEAERLILGGKVPGGERPAYQRCIVDYGAARTEMAGVATDMAGCDFARTRREYWFAASALNGCGFLLKPGSPLATRNAADRDLTMLASDLGALVLLHKV</sequence>
<gene>
    <name evidence="2" type="ORF">EJB05_09861</name>
</gene>
<accession>A0A5J9W7H7</accession>
<protein>
    <recommendedName>
        <fullName evidence="4">Pectinesterase inhibitor domain-containing protein</fullName>
    </recommendedName>
</protein>
<feature type="signal peptide" evidence="1">
    <location>
        <begin position="1"/>
        <end position="23"/>
    </location>
</feature>
<evidence type="ECO:0000313" key="2">
    <source>
        <dbReference type="EMBL" id="TVU43394.1"/>
    </source>
</evidence>
<keyword evidence="3" id="KW-1185">Reference proteome</keyword>
<name>A0A5J9W7H7_9POAL</name>
<dbReference type="PANTHER" id="PTHR34838:SF9">
    <property type="entry name" value="PECTINESTERASE INHIBITOR DOMAIN-CONTAINING PROTEIN"/>
    <property type="match status" value="1"/>
</dbReference>